<keyword evidence="2" id="KW-0732">Signal</keyword>
<reference evidence="4" key="1">
    <citation type="submission" date="2016-10" db="EMBL/GenBank/DDBJ databases">
        <authorList>
            <person name="Varghese N."/>
            <person name="Submissions S."/>
        </authorList>
    </citation>
    <scope>NUCLEOTIDE SEQUENCE [LARGE SCALE GENOMIC DNA]</scope>
    <source>
        <strain evidence="4">DSM 14807</strain>
    </source>
</reference>
<evidence type="ECO:0000256" key="1">
    <source>
        <dbReference type="SAM" id="MobiDB-lite"/>
    </source>
</evidence>
<dbReference type="Proteomes" id="UP000199537">
    <property type="component" value="Unassembled WGS sequence"/>
</dbReference>
<name>A0A1I7MZ68_9BACT</name>
<evidence type="ECO:0000256" key="2">
    <source>
        <dbReference type="SAM" id="SignalP"/>
    </source>
</evidence>
<feature type="compositionally biased region" description="Basic residues" evidence="1">
    <location>
        <begin position="32"/>
        <end position="50"/>
    </location>
</feature>
<accession>A0A1I7MZ68</accession>
<gene>
    <name evidence="3" type="ORF">SAMN05660895_0172</name>
</gene>
<organism evidence="3 4">
    <name type="scientific">Thermoflavifilum thermophilum</name>
    <dbReference type="NCBI Taxonomy" id="1393122"/>
    <lineage>
        <taxon>Bacteria</taxon>
        <taxon>Pseudomonadati</taxon>
        <taxon>Bacteroidota</taxon>
        <taxon>Chitinophagia</taxon>
        <taxon>Chitinophagales</taxon>
        <taxon>Chitinophagaceae</taxon>
        <taxon>Thermoflavifilum</taxon>
    </lineage>
</organism>
<dbReference type="AlphaFoldDB" id="A0A1I7MZ68"/>
<keyword evidence="4" id="KW-1185">Reference proteome</keyword>
<dbReference type="EMBL" id="FPCJ01000001">
    <property type="protein sequence ID" value="SFV27719.1"/>
    <property type="molecule type" value="Genomic_DNA"/>
</dbReference>
<feature type="chain" id="PRO_5011723077" description="Pentapeptide MXKDX repeat protein" evidence="2">
    <location>
        <begin position="21"/>
        <end position="61"/>
    </location>
</feature>
<dbReference type="RefSeq" id="WP_143103914.1">
    <property type="nucleotide sequence ID" value="NZ_FPCJ01000001.1"/>
</dbReference>
<proteinExistence type="predicted"/>
<protein>
    <recommendedName>
        <fullName evidence="5">Pentapeptide MXKDX repeat protein</fullName>
    </recommendedName>
</protein>
<feature type="signal peptide" evidence="2">
    <location>
        <begin position="1"/>
        <end position="20"/>
    </location>
</feature>
<feature type="region of interest" description="Disordered" evidence="1">
    <location>
        <begin position="30"/>
        <end position="61"/>
    </location>
</feature>
<evidence type="ECO:0008006" key="5">
    <source>
        <dbReference type="Google" id="ProtNLM"/>
    </source>
</evidence>
<evidence type="ECO:0000313" key="4">
    <source>
        <dbReference type="Proteomes" id="UP000199537"/>
    </source>
</evidence>
<evidence type="ECO:0000313" key="3">
    <source>
        <dbReference type="EMBL" id="SFV27719.1"/>
    </source>
</evidence>
<dbReference type="STRING" id="1393122.SAMN05660895_0172"/>
<sequence>MKKLLMSMALLAFVSGTAFAQHVKKDTTAAKKSYHKEHVMKKKGSHPVKKGGKDSTSNGGK</sequence>